<dbReference type="SUPFAM" id="SSF55073">
    <property type="entry name" value="Nucleotide cyclase"/>
    <property type="match status" value="1"/>
</dbReference>
<dbReference type="PANTHER" id="PTHR46663">
    <property type="entry name" value="DIGUANYLATE CYCLASE DGCT-RELATED"/>
    <property type="match status" value="1"/>
</dbReference>
<protein>
    <submittedName>
        <fullName evidence="2">GGDEF domain-containing protein</fullName>
        <ecNumber evidence="2">2.7.7.65</ecNumber>
    </submittedName>
</protein>
<dbReference type="PANTHER" id="PTHR46663:SF3">
    <property type="entry name" value="SLL0267 PROTEIN"/>
    <property type="match status" value="1"/>
</dbReference>
<keyword evidence="3" id="KW-1185">Reference proteome</keyword>
<reference evidence="2 3" key="1">
    <citation type="submission" date="2023-07" db="EMBL/GenBank/DDBJ databases">
        <title>The novel representative of Negativicutes class, Anaeroselena agilis gen. nov. sp. nov.</title>
        <authorList>
            <person name="Prokofeva M.I."/>
            <person name="Elcheninov A.G."/>
            <person name="Klyukina A."/>
            <person name="Kublanov I.V."/>
            <person name="Frolov E.N."/>
            <person name="Podosokorskaya O.A."/>
        </authorList>
    </citation>
    <scope>NUCLEOTIDE SEQUENCE [LARGE SCALE GENOMIC DNA]</scope>
    <source>
        <strain evidence="2 3">4137-cl</strain>
    </source>
</reference>
<dbReference type="Gene3D" id="3.30.70.270">
    <property type="match status" value="1"/>
</dbReference>
<dbReference type="NCBIfam" id="TIGR00254">
    <property type="entry name" value="GGDEF"/>
    <property type="match status" value="1"/>
</dbReference>
<accession>A0ABU3NZ25</accession>
<evidence type="ECO:0000259" key="1">
    <source>
        <dbReference type="PROSITE" id="PS50887"/>
    </source>
</evidence>
<dbReference type="EC" id="2.7.7.65" evidence="2"/>
<dbReference type="CDD" id="cd01949">
    <property type="entry name" value="GGDEF"/>
    <property type="match status" value="1"/>
</dbReference>
<dbReference type="Proteomes" id="UP001254848">
    <property type="component" value="Unassembled WGS sequence"/>
</dbReference>
<dbReference type="Pfam" id="PF00990">
    <property type="entry name" value="GGDEF"/>
    <property type="match status" value="1"/>
</dbReference>
<dbReference type="InterPro" id="IPR029787">
    <property type="entry name" value="Nucleotide_cyclase"/>
</dbReference>
<proteinExistence type="predicted"/>
<comment type="caution">
    <text evidence="2">The sequence shown here is derived from an EMBL/GenBank/DDBJ whole genome shotgun (WGS) entry which is preliminary data.</text>
</comment>
<keyword evidence="2" id="KW-0548">Nucleotidyltransferase</keyword>
<keyword evidence="2" id="KW-0808">Transferase</keyword>
<dbReference type="PROSITE" id="PS50887">
    <property type="entry name" value="GGDEF"/>
    <property type="match status" value="1"/>
</dbReference>
<dbReference type="InterPro" id="IPR000160">
    <property type="entry name" value="GGDEF_dom"/>
</dbReference>
<evidence type="ECO:0000313" key="2">
    <source>
        <dbReference type="EMBL" id="MDT8902039.1"/>
    </source>
</evidence>
<dbReference type="RefSeq" id="WP_413780530.1">
    <property type="nucleotide sequence ID" value="NZ_JAUOZS010000001.1"/>
</dbReference>
<gene>
    <name evidence="2" type="ORF">Q4T40_12355</name>
</gene>
<evidence type="ECO:0000313" key="3">
    <source>
        <dbReference type="Proteomes" id="UP001254848"/>
    </source>
</evidence>
<dbReference type="InterPro" id="IPR043128">
    <property type="entry name" value="Rev_trsase/Diguanyl_cyclase"/>
</dbReference>
<feature type="domain" description="GGDEF" evidence="1">
    <location>
        <begin position="69"/>
        <end position="202"/>
    </location>
</feature>
<name>A0ABU3NZ25_9FIRM</name>
<sequence length="203" mass="22484">MLLEEALVSHIEVLKIRNAEIEESRERIRQSEAKYKNLALYDSITGLPSRILFQERLARALLHAKKTEASVALLFIDIDHFKAVNDRGGHESGDAVLRETGKRIVACLREEDTAARFGGDEFVVLLEDLHDRQSAMKTGERVMAAMAVPFEVNGEAFAVSISIGISLYPCDGEDIDSLLKSADAAMYGVKRKGRNGLQFYQGG</sequence>
<dbReference type="GO" id="GO:0052621">
    <property type="term" value="F:diguanylate cyclase activity"/>
    <property type="evidence" value="ECO:0007669"/>
    <property type="project" value="UniProtKB-EC"/>
</dbReference>
<dbReference type="SMART" id="SM00267">
    <property type="entry name" value="GGDEF"/>
    <property type="match status" value="1"/>
</dbReference>
<dbReference type="EMBL" id="JAUOZS010000001">
    <property type="protein sequence ID" value="MDT8902039.1"/>
    <property type="molecule type" value="Genomic_DNA"/>
</dbReference>
<organism evidence="2 3">
    <name type="scientific">Anaeroselena agilis</name>
    <dbReference type="NCBI Taxonomy" id="3063788"/>
    <lineage>
        <taxon>Bacteria</taxon>
        <taxon>Bacillati</taxon>
        <taxon>Bacillota</taxon>
        <taxon>Negativicutes</taxon>
        <taxon>Acetonemataceae</taxon>
        <taxon>Anaeroselena</taxon>
    </lineage>
</organism>
<dbReference type="InterPro" id="IPR052163">
    <property type="entry name" value="DGC-Regulatory_Protein"/>
</dbReference>